<dbReference type="RefSeq" id="WP_186919389.1">
    <property type="nucleotide sequence ID" value="NZ_JACOPQ010000008.1"/>
</dbReference>
<proteinExistence type="predicted"/>
<sequence>MGHQESLLFCDGKEQLTKLCTLLNRAAKDDSKEGFDYIGLNVYEVGCLKKIVVISEPLCEEKQTWLAGSCFVWWGGERAPQSNDWLWDYMEKHFEQGYCTCWCVFAEYIPPVRENKMLAGIEEGRPGEIQENKWIRTFHPGKDGQIDLSLIEKL</sequence>
<protein>
    <submittedName>
        <fullName evidence="1">Uncharacterized protein</fullName>
    </submittedName>
</protein>
<evidence type="ECO:0000313" key="2">
    <source>
        <dbReference type="Proteomes" id="UP000607645"/>
    </source>
</evidence>
<reference evidence="1" key="1">
    <citation type="submission" date="2020-08" db="EMBL/GenBank/DDBJ databases">
        <title>Genome public.</title>
        <authorList>
            <person name="Liu C."/>
            <person name="Sun Q."/>
        </authorList>
    </citation>
    <scope>NUCLEOTIDE SEQUENCE</scope>
    <source>
        <strain evidence="1">NSJ-52</strain>
    </source>
</reference>
<keyword evidence="2" id="KW-1185">Reference proteome</keyword>
<organism evidence="1 2">
    <name type="scientific">Lawsonibacter faecis</name>
    <dbReference type="NCBI Taxonomy" id="2763052"/>
    <lineage>
        <taxon>Bacteria</taxon>
        <taxon>Bacillati</taxon>
        <taxon>Bacillota</taxon>
        <taxon>Clostridia</taxon>
        <taxon>Eubacteriales</taxon>
        <taxon>Oscillospiraceae</taxon>
        <taxon>Lawsonibacter</taxon>
    </lineage>
</organism>
<accession>A0A8J6JCI3</accession>
<evidence type="ECO:0000313" key="1">
    <source>
        <dbReference type="EMBL" id="MBC5737578.1"/>
    </source>
</evidence>
<dbReference type="AlphaFoldDB" id="A0A8J6JCI3"/>
<comment type="caution">
    <text evidence="1">The sequence shown here is derived from an EMBL/GenBank/DDBJ whole genome shotgun (WGS) entry which is preliminary data.</text>
</comment>
<dbReference type="EMBL" id="JACOPQ010000008">
    <property type="protein sequence ID" value="MBC5737578.1"/>
    <property type="molecule type" value="Genomic_DNA"/>
</dbReference>
<dbReference type="Proteomes" id="UP000607645">
    <property type="component" value="Unassembled WGS sequence"/>
</dbReference>
<name>A0A8J6JCI3_9FIRM</name>
<gene>
    <name evidence="1" type="ORF">H8S62_11235</name>
</gene>